<evidence type="ECO:0000256" key="4">
    <source>
        <dbReference type="ARBA" id="ARBA00010973"/>
    </source>
</evidence>
<evidence type="ECO:0000256" key="17">
    <source>
        <dbReference type="SAM" id="SignalP"/>
    </source>
</evidence>
<evidence type="ECO:0000259" key="18">
    <source>
        <dbReference type="PROSITE" id="PS51677"/>
    </source>
</evidence>
<evidence type="ECO:0000313" key="19">
    <source>
        <dbReference type="EMBL" id="MBC2664953.1"/>
    </source>
</evidence>
<keyword evidence="17" id="KW-0732">Signal</keyword>
<dbReference type="Gene3D" id="3.90.550.10">
    <property type="entry name" value="Spore Coat Polysaccharide Biosynthesis Protein SpsA, Chain A"/>
    <property type="match status" value="1"/>
</dbReference>
<dbReference type="InterPro" id="IPR029044">
    <property type="entry name" value="Nucleotide-diphossugar_trans"/>
</dbReference>
<dbReference type="SUPFAM" id="SSF88713">
    <property type="entry name" value="Glycoside hydrolase/deacetylase"/>
    <property type="match status" value="1"/>
</dbReference>
<comment type="similarity">
    <text evidence="4">Belongs to the polysaccharide deacetylase family.</text>
</comment>
<proteinExistence type="inferred from homology"/>
<feature type="transmembrane region" description="Helical" evidence="16">
    <location>
        <begin position="991"/>
        <end position="1016"/>
    </location>
</feature>
<feature type="signal peptide" evidence="17">
    <location>
        <begin position="1"/>
        <end position="36"/>
    </location>
</feature>
<name>A0A7X1FQA9_9SPHN</name>
<organism evidence="19 20">
    <name type="scientific">Novosphingobium flavum</name>
    <dbReference type="NCBI Taxonomy" id="1778672"/>
    <lineage>
        <taxon>Bacteria</taxon>
        <taxon>Pseudomonadati</taxon>
        <taxon>Pseudomonadota</taxon>
        <taxon>Alphaproteobacteria</taxon>
        <taxon>Sphingomonadales</taxon>
        <taxon>Sphingomonadaceae</taxon>
        <taxon>Novosphingobium</taxon>
    </lineage>
</organism>
<dbReference type="AlphaFoldDB" id="A0A7X1FQA9"/>
<dbReference type="Gene3D" id="3.20.20.370">
    <property type="entry name" value="Glycoside hydrolase/deacetylase"/>
    <property type="match status" value="1"/>
</dbReference>
<keyword evidence="16" id="KW-1133">Transmembrane helix</keyword>
<evidence type="ECO:0000256" key="11">
    <source>
        <dbReference type="ARBA" id="ARBA00053004"/>
    </source>
</evidence>
<protein>
    <recommendedName>
        <fullName evidence="13">Beta-monoglucosyldiacylglycerol synthase</fullName>
        <ecNumber evidence="12">2.4.1.336</ecNumber>
    </recommendedName>
    <alternativeName>
        <fullName evidence="5">Chitooligosaccharide deacetylase</fullName>
    </alternativeName>
    <alternativeName>
        <fullName evidence="10">Nodulation protein B</fullName>
    </alternativeName>
    <alternativeName>
        <fullName evidence="14">UDP-glucose:1,2-diacylglycerol 3-beta-D-glucosyltransferase</fullName>
    </alternativeName>
</protein>
<evidence type="ECO:0000256" key="8">
    <source>
        <dbReference type="ARBA" id="ARBA00022842"/>
    </source>
</evidence>
<evidence type="ECO:0000256" key="15">
    <source>
        <dbReference type="SAM" id="MobiDB-lite"/>
    </source>
</evidence>
<dbReference type="CDD" id="cd06423">
    <property type="entry name" value="CESA_like"/>
    <property type="match status" value="1"/>
</dbReference>
<dbReference type="PANTHER" id="PTHR43630">
    <property type="entry name" value="POLY-BETA-1,6-N-ACETYL-D-GLUCOSAMINE SYNTHASE"/>
    <property type="match status" value="1"/>
</dbReference>
<evidence type="ECO:0000256" key="6">
    <source>
        <dbReference type="ARBA" id="ARBA00022676"/>
    </source>
</evidence>
<sequence>MVRPVFHDPSGRRRRRVRRGLFAGLLLLLAASAVFATTVFEVPAHDPLPIGYERMRALPFRAQVSHIKHRITGLFHPSGKAALTASTQHPLTVGFVSTLNEDGTASLMHNINALDWVAPTLLSMDAHGQMAVDDNPPLRRIVGNAMHRPLIMPVFQNITDGEWDGAQTAALMHDPRRRTAMIGQIANYLARTGDAGVMYDFESLPDQSLPDLVRLVAETKAALAPRGKLVSVTMPIDNAAWPAAALAKASDRVVLMAYDEHWQGGQPGPIASDGWFVSNMARLLREMPRDKIVAALGNYGYDWHDGHADALSVEESWLAARDSETRPTFVPAAGNAGFSYADDDGHRHDVWTLDAVASWNEMQQLRRMGIESVGLWRLGSEDPGFWTALADWRAKHRTTSLETISEAENADVEGQGEILRVAAAPTPGKRAITFDSRGSGLIRAERFDELPTPYVVQRTGNRPKLIALTFDDGPDPTWTPKILSVLERYHVPGTFFIVGENGVANRGVLQRLVADGDELGNHSYTHPNMADEAETGVGLELNATQRLIEAYTGRSTRLFRAPYFGDAEPTTADELGPALLAQKHGYTVVGLHVDPDDWMRPGVDAIVQRTIAQVEANDPNRSANVVLLHDGGGDRSQTVAALPQIIERLEHDGYRLVPVSTLAGLDRDAVMPRIEGVDLAAVRADVAAFTVIGIGIQGLDWLFFFAIALGVLRAVSLAALALMPARRRLPDVDPERPFRPTVTVIVPAYNEERVIEASVRRILDSDWPELEVIVADDGSKDGTSAIVAAAFGDEPRVRLMTLENGGKASALNRALKLARGEIVVALDADTQFERECISRLVRWFADERIGAVAGNAKVGNRVNLVTRWQAVEYVTAQNIERRALTRFDAIMVVPGAVGAWRRTALDAVGGYPEDTLAEDQDLTIAIQRKGWQVAYDEEAVAWTEAPETFHALSKQRFRWSFGTLQCLWKHRRVMREGRPSGLALVGMPQAWLFQIVFAVVSPLIDLALAISIIGTVVRVVQHGWAQTETDVLRMGAYWACFTVVDLLCGLVAFKLDVRGEKFRPFLLLAQRFVYRQVMYSVVIRATGAALGGMAQGWGKLDRTGRVSAPGQGPDEGPGAGPVAASGAAGQAQAGDKTAAHLSAAPAGALAGV</sequence>
<dbReference type="SUPFAM" id="SSF53448">
    <property type="entry name" value="Nucleotide-diphospho-sugar transferases"/>
    <property type="match status" value="1"/>
</dbReference>
<gene>
    <name evidence="19" type="ORF">H7F51_05450</name>
</gene>
<evidence type="ECO:0000256" key="12">
    <source>
        <dbReference type="ARBA" id="ARBA00066964"/>
    </source>
</evidence>
<evidence type="ECO:0000313" key="20">
    <source>
        <dbReference type="Proteomes" id="UP000566813"/>
    </source>
</evidence>
<dbReference type="Pfam" id="PF13641">
    <property type="entry name" value="Glyco_tranf_2_3"/>
    <property type="match status" value="1"/>
</dbReference>
<feature type="domain" description="NodB homology" evidence="18">
    <location>
        <begin position="464"/>
        <end position="657"/>
    </location>
</feature>
<keyword evidence="9 16" id="KW-0472">Membrane</keyword>
<dbReference type="EC" id="2.4.1.336" evidence="12"/>
<evidence type="ECO:0000256" key="5">
    <source>
        <dbReference type="ARBA" id="ARBA00020071"/>
    </source>
</evidence>
<dbReference type="EMBL" id="JACLAW010000003">
    <property type="protein sequence ID" value="MBC2664953.1"/>
    <property type="molecule type" value="Genomic_DNA"/>
</dbReference>
<dbReference type="GO" id="GO:0016757">
    <property type="term" value="F:glycosyltransferase activity"/>
    <property type="evidence" value="ECO:0007669"/>
    <property type="project" value="UniProtKB-KW"/>
</dbReference>
<comment type="catalytic activity">
    <reaction evidence="11">
        <text>a 1,2-diacyl-sn-glycerol + UDP-alpha-D-glucose = a 1,2-diacyl-3-O-(beta-D-glucopyranosyl)-sn-glycerol + UDP + H(+)</text>
        <dbReference type="Rhea" id="RHEA:17285"/>
        <dbReference type="ChEBI" id="CHEBI:15378"/>
        <dbReference type="ChEBI" id="CHEBI:17815"/>
        <dbReference type="ChEBI" id="CHEBI:58223"/>
        <dbReference type="ChEBI" id="CHEBI:58885"/>
        <dbReference type="ChEBI" id="CHEBI:75799"/>
        <dbReference type="EC" id="2.4.1.336"/>
    </reaction>
</comment>
<feature type="transmembrane region" description="Helical" evidence="16">
    <location>
        <begin position="701"/>
        <end position="722"/>
    </location>
</feature>
<feature type="region of interest" description="Disordered" evidence="15">
    <location>
        <begin position="1103"/>
        <end position="1136"/>
    </location>
</feature>
<feature type="transmembrane region" description="Helical" evidence="16">
    <location>
        <begin position="1036"/>
        <end position="1053"/>
    </location>
</feature>
<dbReference type="PROSITE" id="PS51677">
    <property type="entry name" value="NODB"/>
    <property type="match status" value="1"/>
</dbReference>
<evidence type="ECO:0000256" key="14">
    <source>
        <dbReference type="ARBA" id="ARBA00078564"/>
    </source>
</evidence>
<comment type="function">
    <text evidence="1">Is involved in generating a small heat-stable compound (Nod), an acylated oligomer of N-acetylglucosamine, that stimulates mitosis in various plant protoplasts.</text>
</comment>
<dbReference type="InterPro" id="IPR017853">
    <property type="entry name" value="GH"/>
</dbReference>
<dbReference type="Gene3D" id="3.20.20.80">
    <property type="entry name" value="Glycosidases"/>
    <property type="match status" value="1"/>
</dbReference>
<accession>A0A7X1FQA9</accession>
<evidence type="ECO:0000256" key="13">
    <source>
        <dbReference type="ARBA" id="ARBA00068721"/>
    </source>
</evidence>
<keyword evidence="7 19" id="KW-0808">Transferase</keyword>
<evidence type="ECO:0000256" key="1">
    <source>
        <dbReference type="ARBA" id="ARBA00003236"/>
    </source>
</evidence>
<dbReference type="Pfam" id="PF01522">
    <property type="entry name" value="Polysacc_deac_1"/>
    <property type="match status" value="1"/>
</dbReference>
<dbReference type="GO" id="GO:0005975">
    <property type="term" value="P:carbohydrate metabolic process"/>
    <property type="evidence" value="ECO:0007669"/>
    <property type="project" value="InterPro"/>
</dbReference>
<keyword evidence="16" id="KW-0812">Transmembrane</keyword>
<evidence type="ECO:0000256" key="3">
    <source>
        <dbReference type="ARBA" id="ARBA00006739"/>
    </source>
</evidence>
<comment type="similarity">
    <text evidence="3">Belongs to the glycosyltransferase 2 family.</text>
</comment>
<comment type="caution">
    <text evidence="19">The sequence shown here is derived from an EMBL/GenBank/DDBJ whole genome shotgun (WGS) entry which is preliminary data.</text>
</comment>
<evidence type="ECO:0000256" key="7">
    <source>
        <dbReference type="ARBA" id="ARBA00022679"/>
    </source>
</evidence>
<keyword evidence="20" id="KW-1185">Reference proteome</keyword>
<dbReference type="GO" id="GO:0016810">
    <property type="term" value="F:hydrolase activity, acting on carbon-nitrogen (but not peptide) bonds"/>
    <property type="evidence" value="ECO:0007669"/>
    <property type="project" value="InterPro"/>
</dbReference>
<dbReference type="GO" id="GO:0016020">
    <property type="term" value="C:membrane"/>
    <property type="evidence" value="ECO:0007669"/>
    <property type="project" value="UniProtKB-SubCell"/>
</dbReference>
<dbReference type="FunFam" id="3.90.550.10:FF:000164">
    <property type="entry name" value="Beta-(1-3)-glucosyl transferase"/>
    <property type="match status" value="1"/>
</dbReference>
<evidence type="ECO:0000256" key="16">
    <source>
        <dbReference type="SAM" id="Phobius"/>
    </source>
</evidence>
<reference evidence="19 20" key="1">
    <citation type="submission" date="2020-08" db="EMBL/GenBank/DDBJ databases">
        <title>The genome sequence of type strain Novosphingobium flavum NBRC 111647.</title>
        <authorList>
            <person name="Liu Y."/>
        </authorList>
    </citation>
    <scope>NUCLEOTIDE SEQUENCE [LARGE SCALE GENOMIC DNA]</scope>
    <source>
        <strain evidence="19 20">NBRC 111647</strain>
    </source>
</reference>
<dbReference type="InterPro" id="IPR002509">
    <property type="entry name" value="NODB_dom"/>
</dbReference>
<dbReference type="InterPro" id="IPR029070">
    <property type="entry name" value="Chitinase_insertion_sf"/>
</dbReference>
<dbReference type="CDD" id="cd10962">
    <property type="entry name" value="CE4_GT2-like"/>
    <property type="match status" value="1"/>
</dbReference>
<dbReference type="SUPFAM" id="SSF51445">
    <property type="entry name" value="(Trans)glycosidases"/>
    <property type="match status" value="1"/>
</dbReference>
<dbReference type="InterPro" id="IPR011330">
    <property type="entry name" value="Glyco_hydro/deAcase_b/a-brl"/>
</dbReference>
<feature type="chain" id="PRO_5030541081" description="Beta-monoglucosyldiacylglycerol synthase" evidence="17">
    <location>
        <begin position="37"/>
        <end position="1152"/>
    </location>
</feature>
<dbReference type="RefSeq" id="WP_185663200.1">
    <property type="nucleotide sequence ID" value="NZ_JACLAW010000003.1"/>
</dbReference>
<dbReference type="Gene3D" id="3.10.50.10">
    <property type="match status" value="1"/>
</dbReference>
<evidence type="ECO:0000256" key="9">
    <source>
        <dbReference type="ARBA" id="ARBA00023136"/>
    </source>
</evidence>
<keyword evidence="8" id="KW-0460">Magnesium</keyword>
<dbReference type="Proteomes" id="UP000566813">
    <property type="component" value="Unassembled WGS sequence"/>
</dbReference>
<evidence type="ECO:0000256" key="2">
    <source>
        <dbReference type="ARBA" id="ARBA00004370"/>
    </source>
</evidence>
<comment type="subcellular location">
    <subcellularLocation>
        <location evidence="2">Membrane</location>
    </subcellularLocation>
</comment>
<feature type="compositionally biased region" description="Low complexity" evidence="15">
    <location>
        <begin position="1120"/>
        <end position="1136"/>
    </location>
</feature>
<dbReference type="PANTHER" id="PTHR43630:SF1">
    <property type="entry name" value="POLY-BETA-1,6-N-ACETYL-D-GLUCOSAMINE SYNTHASE"/>
    <property type="match status" value="1"/>
</dbReference>
<evidence type="ECO:0000256" key="10">
    <source>
        <dbReference type="ARBA" id="ARBA00032976"/>
    </source>
</evidence>
<keyword evidence="6" id="KW-0328">Glycosyltransferase</keyword>